<dbReference type="GeneID" id="40323509"/>
<dbReference type="NCBIfam" id="TIGR01631">
    <property type="entry name" value="Trypano_RHS"/>
    <property type="match status" value="1"/>
</dbReference>
<dbReference type="Pfam" id="PF07999">
    <property type="entry name" value="RHSP"/>
    <property type="match status" value="1"/>
</dbReference>
<dbReference type="OrthoDB" id="241103at2759"/>
<dbReference type="Pfam" id="PF20445">
    <property type="entry name" value="RHS_N"/>
    <property type="match status" value="1"/>
</dbReference>
<dbReference type="InterPro" id="IPR046835">
    <property type="entry name" value="RHS_N"/>
</dbReference>
<dbReference type="InterPro" id="IPR056000">
    <property type="entry name" value="DUF7578"/>
</dbReference>
<evidence type="ECO:0000259" key="1">
    <source>
        <dbReference type="Pfam" id="PF07999"/>
    </source>
</evidence>
<protein>
    <submittedName>
        <fullName evidence="4">Retrotransposon hot spot (RHS) protein</fullName>
    </submittedName>
</protein>
<dbReference type="RefSeq" id="XP_029223174.1">
    <property type="nucleotide sequence ID" value="XM_029376701.1"/>
</dbReference>
<dbReference type="EMBL" id="MKKU01001361">
    <property type="protein sequence ID" value="RNE95842.1"/>
    <property type="molecule type" value="Genomic_DNA"/>
</dbReference>
<accession>A0A422MRI4</accession>
<proteinExistence type="predicted"/>
<comment type="caution">
    <text evidence="4">The sequence shown here is derived from an EMBL/GenBank/DDBJ whole genome shotgun (WGS) entry which is preliminary data.</text>
</comment>
<feature type="domain" description="Retrotransposon hot spot protein N-terminal" evidence="2">
    <location>
        <begin position="119"/>
        <end position="229"/>
    </location>
</feature>
<reference evidence="4 5" key="1">
    <citation type="journal article" date="2018" name="BMC Genomics">
        <title>Genomic comparison of Trypanosoma conorhini and Trypanosoma rangeli to Trypanosoma cruzi strains of high and low virulence.</title>
        <authorList>
            <person name="Bradwell K.R."/>
            <person name="Koparde V.N."/>
            <person name="Matveyev A.V."/>
            <person name="Serrano M.G."/>
            <person name="Alves J.M."/>
            <person name="Parikh H."/>
            <person name="Huang B."/>
            <person name="Lee V."/>
            <person name="Espinosa-Alvarez O."/>
            <person name="Ortiz P.A."/>
            <person name="Costa-Martins A.G."/>
            <person name="Teixeira M.M."/>
            <person name="Buck G.A."/>
        </authorList>
    </citation>
    <scope>NUCLEOTIDE SEQUENCE [LARGE SCALE GENOMIC DNA]</scope>
    <source>
        <strain evidence="4 5">025E</strain>
    </source>
</reference>
<dbReference type="InterPro" id="IPR046836">
    <property type="entry name" value="RHS_C"/>
</dbReference>
<organism evidence="4 5">
    <name type="scientific">Trypanosoma conorhini</name>
    <dbReference type="NCBI Taxonomy" id="83891"/>
    <lineage>
        <taxon>Eukaryota</taxon>
        <taxon>Discoba</taxon>
        <taxon>Euglenozoa</taxon>
        <taxon>Kinetoplastea</taxon>
        <taxon>Metakinetoplastina</taxon>
        <taxon>Trypanosomatida</taxon>
        <taxon>Trypanosomatidae</taxon>
        <taxon>Trypanosoma</taxon>
    </lineage>
</organism>
<evidence type="ECO:0000259" key="3">
    <source>
        <dbReference type="Pfam" id="PF24466"/>
    </source>
</evidence>
<dbReference type="AlphaFoldDB" id="A0A422MRI4"/>
<feature type="domain" description="DUF7578" evidence="3">
    <location>
        <begin position="1"/>
        <end position="57"/>
    </location>
</feature>
<dbReference type="Pfam" id="PF24466">
    <property type="entry name" value="DUF7578"/>
    <property type="match status" value="1"/>
</dbReference>
<evidence type="ECO:0000259" key="2">
    <source>
        <dbReference type="Pfam" id="PF20445"/>
    </source>
</evidence>
<evidence type="ECO:0000313" key="4">
    <source>
        <dbReference type="EMBL" id="RNE95842.1"/>
    </source>
</evidence>
<evidence type="ECO:0000313" key="5">
    <source>
        <dbReference type="Proteomes" id="UP000284403"/>
    </source>
</evidence>
<dbReference type="InterPro" id="IPR006518">
    <property type="entry name" value="Trypano_RHS"/>
</dbReference>
<gene>
    <name evidence="4" type="ORF">Tco025E_09898</name>
</gene>
<name>A0A422MRI4_9TRYP</name>
<dbReference type="Proteomes" id="UP000284403">
    <property type="component" value="Unassembled WGS sequence"/>
</dbReference>
<keyword evidence="5" id="KW-1185">Reference proteome</keyword>
<feature type="domain" description="Retrotransposon hot spot protein,C-terminal" evidence="1">
    <location>
        <begin position="238"/>
        <end position="367"/>
    </location>
</feature>
<sequence>MTLNDFIRRYVDPNFLFEGRNVMMEVFARRPETYVTDPGLRGAILSVPECQKYALRAEVIKLMEHRLGTLQHWKGFEHKEIVFPITRTILQSALDAAEANESATRILAVGRLPIPDGFYDSVLNAQCSHALEFHEGEGSHRRLRMKVKAGQPPTQLWDYTVQGRTLLPVEDAEQFIAPRPRLMILTSKQMWPYSLEGEPLADCYVNREVQRVWRIVERDLTEWFTTREGELQGPMRRLLIGTPGIGKCMNVGSYLLYQLLRYGDTKLKVVVYSFGIISAYVFDRTTKKVTNYEGAGNVRRVLIALAASGMDGFIIYDAFRQGQGPTRDFPPVRAGGIIVLTSPSENNYKGWAKQRDCQRQNIVNCPD</sequence>